<evidence type="ECO:0000313" key="2">
    <source>
        <dbReference type="EMBL" id="RIX35698.1"/>
    </source>
</evidence>
<accession>A0A418Q8B5</accession>
<dbReference type="STRING" id="1451189.CFAL_05785"/>
<keyword evidence="1" id="KW-0812">Transmembrane</keyword>
<gene>
    <name evidence="2" type="ORF">D3M95_04135</name>
</gene>
<name>A0A418Q8B5_9CORY</name>
<keyword evidence="3" id="KW-1185">Reference proteome</keyword>
<reference evidence="2 3" key="1">
    <citation type="submission" date="2018-09" db="EMBL/GenBank/DDBJ databases">
        <title>Optimization and identification of Corynebacterium falsenii FN1-14 from fish paste.</title>
        <authorList>
            <person name="Daroonpunt R."/>
            <person name="Tanasupawat S."/>
        </authorList>
    </citation>
    <scope>NUCLEOTIDE SEQUENCE [LARGE SCALE GENOMIC DNA]</scope>
    <source>
        <strain evidence="2 3">FN1-14</strain>
    </source>
</reference>
<protein>
    <submittedName>
        <fullName evidence="2">Prepilin peptidase</fullName>
    </submittedName>
</protein>
<proteinExistence type="predicted"/>
<dbReference type="Gene3D" id="1.20.120.1220">
    <property type="match status" value="1"/>
</dbReference>
<organism evidence="2 3">
    <name type="scientific">Corynebacterium falsenii</name>
    <dbReference type="NCBI Taxonomy" id="108486"/>
    <lineage>
        <taxon>Bacteria</taxon>
        <taxon>Bacillati</taxon>
        <taxon>Actinomycetota</taxon>
        <taxon>Actinomycetes</taxon>
        <taxon>Mycobacteriales</taxon>
        <taxon>Corynebacteriaceae</taxon>
        <taxon>Corynebacterium</taxon>
    </lineage>
</organism>
<dbReference type="EMBL" id="QXJK01000003">
    <property type="protein sequence ID" value="RIX35698.1"/>
    <property type="molecule type" value="Genomic_DNA"/>
</dbReference>
<sequence>MIGMMAGFLIGAGVAWAVVVVIADATSHRIPNTLSVPAAGVAAAVALSVGHPWAIAGGAAWWGVAVGLCRCSPRLHAGAGDAKLGLSLGTVVALVDPVGLWLALGASGALQALGMLWWGRRWGVEGKKWIPRAPMAPAMMAGTVVALIYPLAVG</sequence>
<keyword evidence="1" id="KW-0472">Membrane</keyword>
<comment type="caution">
    <text evidence="2">The sequence shown here is derived from an EMBL/GenBank/DDBJ whole genome shotgun (WGS) entry which is preliminary data.</text>
</comment>
<feature type="transmembrane region" description="Helical" evidence="1">
    <location>
        <begin position="130"/>
        <end position="152"/>
    </location>
</feature>
<dbReference type="AlphaFoldDB" id="A0A418Q8B5"/>
<keyword evidence="1" id="KW-1133">Transmembrane helix</keyword>
<evidence type="ECO:0000256" key="1">
    <source>
        <dbReference type="SAM" id="Phobius"/>
    </source>
</evidence>
<evidence type="ECO:0000313" key="3">
    <source>
        <dbReference type="Proteomes" id="UP000285278"/>
    </source>
</evidence>
<dbReference type="Proteomes" id="UP000285278">
    <property type="component" value="Unassembled WGS sequence"/>
</dbReference>